<dbReference type="PANTHER" id="PTHR33474:SF28">
    <property type="entry name" value="OS01G0815400 PROTEIN"/>
    <property type="match status" value="1"/>
</dbReference>
<feature type="region of interest" description="Disordered" evidence="1">
    <location>
        <begin position="57"/>
        <end position="96"/>
    </location>
</feature>
<feature type="compositionally biased region" description="Basic and acidic residues" evidence="1">
    <location>
        <begin position="86"/>
        <end position="96"/>
    </location>
</feature>
<feature type="signal peptide" evidence="2">
    <location>
        <begin position="1"/>
        <end position="30"/>
    </location>
</feature>
<dbReference type="PANTHER" id="PTHR33474">
    <property type="entry name" value="TRANSMEMBRANE PROTEIN"/>
    <property type="match status" value="1"/>
</dbReference>
<reference evidence="3 4" key="1">
    <citation type="journal article" date="2021" name="Commun. Biol.">
        <title>The genome of Shorea leprosula (Dipterocarpaceae) highlights the ecological relevance of drought in aseasonal tropical rainforests.</title>
        <authorList>
            <person name="Ng K.K.S."/>
            <person name="Kobayashi M.J."/>
            <person name="Fawcett J.A."/>
            <person name="Hatakeyama M."/>
            <person name="Paape T."/>
            <person name="Ng C.H."/>
            <person name="Ang C.C."/>
            <person name="Tnah L.H."/>
            <person name="Lee C.T."/>
            <person name="Nishiyama T."/>
            <person name="Sese J."/>
            <person name="O'Brien M.J."/>
            <person name="Copetti D."/>
            <person name="Mohd Noor M.I."/>
            <person name="Ong R.C."/>
            <person name="Putra M."/>
            <person name="Sireger I.Z."/>
            <person name="Indrioko S."/>
            <person name="Kosugi Y."/>
            <person name="Izuno A."/>
            <person name="Isagi Y."/>
            <person name="Lee S.L."/>
            <person name="Shimizu K.K."/>
        </authorList>
    </citation>
    <scope>NUCLEOTIDE SEQUENCE [LARGE SCALE GENOMIC DNA]</scope>
    <source>
        <strain evidence="3">214</strain>
    </source>
</reference>
<dbReference type="Proteomes" id="UP001054252">
    <property type="component" value="Unassembled WGS sequence"/>
</dbReference>
<evidence type="ECO:0000313" key="4">
    <source>
        <dbReference type="Proteomes" id="UP001054252"/>
    </source>
</evidence>
<gene>
    <name evidence="3" type="ORF">SLEP1_g39349</name>
</gene>
<evidence type="ECO:0000256" key="1">
    <source>
        <dbReference type="SAM" id="MobiDB-lite"/>
    </source>
</evidence>
<dbReference type="AlphaFoldDB" id="A0AAV5KZW9"/>
<feature type="compositionally biased region" description="Basic and acidic residues" evidence="1">
    <location>
        <begin position="61"/>
        <end position="77"/>
    </location>
</feature>
<keyword evidence="2" id="KW-0732">Signal</keyword>
<keyword evidence="4" id="KW-1185">Reference proteome</keyword>
<feature type="chain" id="PRO_5044011461" evidence="2">
    <location>
        <begin position="31"/>
        <end position="96"/>
    </location>
</feature>
<evidence type="ECO:0000313" key="3">
    <source>
        <dbReference type="EMBL" id="GKV30548.1"/>
    </source>
</evidence>
<organism evidence="3 4">
    <name type="scientific">Rubroshorea leprosula</name>
    <dbReference type="NCBI Taxonomy" id="152421"/>
    <lineage>
        <taxon>Eukaryota</taxon>
        <taxon>Viridiplantae</taxon>
        <taxon>Streptophyta</taxon>
        <taxon>Embryophyta</taxon>
        <taxon>Tracheophyta</taxon>
        <taxon>Spermatophyta</taxon>
        <taxon>Magnoliopsida</taxon>
        <taxon>eudicotyledons</taxon>
        <taxon>Gunneridae</taxon>
        <taxon>Pentapetalae</taxon>
        <taxon>rosids</taxon>
        <taxon>malvids</taxon>
        <taxon>Malvales</taxon>
        <taxon>Dipterocarpaceae</taxon>
        <taxon>Rubroshorea</taxon>
    </lineage>
</organism>
<protein>
    <submittedName>
        <fullName evidence="3">Uncharacterized protein</fullName>
    </submittedName>
</protein>
<sequence>MKQRTFARLMLLFLAFSYILLLLHLCPTAAVPTSRSHLKHIKEQSASVPDLFSEEAMDVTEEQHGEGEGSIEERMLKDYPGPGANKNHDPKPPARA</sequence>
<dbReference type="EMBL" id="BPVZ01000087">
    <property type="protein sequence ID" value="GKV30548.1"/>
    <property type="molecule type" value="Genomic_DNA"/>
</dbReference>
<evidence type="ECO:0000256" key="2">
    <source>
        <dbReference type="SAM" id="SignalP"/>
    </source>
</evidence>
<proteinExistence type="predicted"/>
<comment type="caution">
    <text evidence="3">The sequence shown here is derived from an EMBL/GenBank/DDBJ whole genome shotgun (WGS) entry which is preliminary data.</text>
</comment>
<accession>A0AAV5KZW9</accession>
<name>A0AAV5KZW9_9ROSI</name>